<dbReference type="Proteomes" id="UP001497516">
    <property type="component" value="Chromosome 9"/>
</dbReference>
<sequence length="99" mass="11280">MKVVLQMDSCTTKALIENATPQHPHYTLVAEIRRWLEQAWLVRIEHVYREANYVADHLASVGHSLPIGVHGIQVPSSTLCYWLYFDIAGIQTPRLIGLQ</sequence>
<dbReference type="InterPro" id="IPR002156">
    <property type="entry name" value="RNaseH_domain"/>
</dbReference>
<reference evidence="2 3" key="1">
    <citation type="submission" date="2024-04" db="EMBL/GenBank/DDBJ databases">
        <authorList>
            <person name="Fracassetti M."/>
        </authorList>
    </citation>
    <scope>NUCLEOTIDE SEQUENCE [LARGE SCALE GENOMIC DNA]</scope>
</reference>
<keyword evidence="3" id="KW-1185">Reference proteome</keyword>
<dbReference type="Pfam" id="PF13456">
    <property type="entry name" value="RVT_3"/>
    <property type="match status" value="1"/>
</dbReference>
<dbReference type="InterPro" id="IPR044730">
    <property type="entry name" value="RNase_H-like_dom_plant"/>
</dbReference>
<dbReference type="AlphaFoldDB" id="A0AAV2GV72"/>
<proteinExistence type="predicted"/>
<evidence type="ECO:0000259" key="1">
    <source>
        <dbReference type="Pfam" id="PF13456"/>
    </source>
</evidence>
<accession>A0AAV2GV72</accession>
<organism evidence="2 3">
    <name type="scientific">Linum trigynum</name>
    <dbReference type="NCBI Taxonomy" id="586398"/>
    <lineage>
        <taxon>Eukaryota</taxon>
        <taxon>Viridiplantae</taxon>
        <taxon>Streptophyta</taxon>
        <taxon>Embryophyta</taxon>
        <taxon>Tracheophyta</taxon>
        <taxon>Spermatophyta</taxon>
        <taxon>Magnoliopsida</taxon>
        <taxon>eudicotyledons</taxon>
        <taxon>Gunneridae</taxon>
        <taxon>Pentapetalae</taxon>
        <taxon>rosids</taxon>
        <taxon>fabids</taxon>
        <taxon>Malpighiales</taxon>
        <taxon>Linaceae</taxon>
        <taxon>Linum</taxon>
    </lineage>
</organism>
<gene>
    <name evidence="2" type="ORF">LTRI10_LOCUS53453</name>
</gene>
<dbReference type="EMBL" id="OZ034822">
    <property type="protein sequence ID" value="CAL1414282.1"/>
    <property type="molecule type" value="Genomic_DNA"/>
</dbReference>
<protein>
    <recommendedName>
        <fullName evidence="1">RNase H type-1 domain-containing protein</fullName>
    </recommendedName>
</protein>
<dbReference type="GO" id="GO:0003676">
    <property type="term" value="F:nucleic acid binding"/>
    <property type="evidence" value="ECO:0007669"/>
    <property type="project" value="InterPro"/>
</dbReference>
<dbReference type="PANTHER" id="PTHR34023:SF4">
    <property type="entry name" value="RNASE H TYPE-1 DOMAIN-CONTAINING PROTEIN"/>
    <property type="match status" value="1"/>
</dbReference>
<evidence type="ECO:0000313" key="3">
    <source>
        <dbReference type="Proteomes" id="UP001497516"/>
    </source>
</evidence>
<dbReference type="GO" id="GO:0004523">
    <property type="term" value="F:RNA-DNA hybrid ribonuclease activity"/>
    <property type="evidence" value="ECO:0007669"/>
    <property type="project" value="InterPro"/>
</dbReference>
<dbReference type="PANTHER" id="PTHR34023">
    <property type="entry name" value="RNASE H DOMAIN-CONTAINING PROTEIN"/>
    <property type="match status" value="1"/>
</dbReference>
<feature type="domain" description="RNase H type-1" evidence="1">
    <location>
        <begin position="2"/>
        <end position="60"/>
    </location>
</feature>
<name>A0AAV2GV72_9ROSI</name>
<dbReference type="CDD" id="cd06222">
    <property type="entry name" value="RNase_H_like"/>
    <property type="match status" value="1"/>
</dbReference>
<evidence type="ECO:0000313" key="2">
    <source>
        <dbReference type="EMBL" id="CAL1414282.1"/>
    </source>
</evidence>